<evidence type="ECO:0000256" key="3">
    <source>
        <dbReference type="SAM" id="MobiDB-lite"/>
    </source>
</evidence>
<protein>
    <submittedName>
        <fullName evidence="5">Nucleolysin TIA-1, putative</fullName>
    </submittedName>
</protein>
<reference evidence="5 6" key="1">
    <citation type="submission" date="2008-07" db="EMBL/GenBank/DDBJ databases">
        <authorList>
            <person name="El-Sayed N."/>
            <person name="Caler E."/>
            <person name="Inman J."/>
            <person name="Amedeo P."/>
            <person name="Hass B."/>
            <person name="Wortman J."/>
        </authorList>
    </citation>
    <scope>NUCLEOTIDE SEQUENCE [LARGE SCALE GENOMIC DNA]</scope>
    <source>
        <strain evidence="6">ATCC 50983 / TXsc</strain>
    </source>
</reference>
<feature type="compositionally biased region" description="Basic and acidic residues" evidence="3">
    <location>
        <begin position="274"/>
        <end position="286"/>
    </location>
</feature>
<dbReference type="PANTHER" id="PTHR48025">
    <property type="entry name" value="OS02G0815200 PROTEIN"/>
    <property type="match status" value="1"/>
</dbReference>
<feature type="compositionally biased region" description="Basic and acidic residues" evidence="3">
    <location>
        <begin position="251"/>
        <end position="263"/>
    </location>
</feature>
<dbReference type="OMA" id="WGESKGR"/>
<dbReference type="InterPro" id="IPR000504">
    <property type="entry name" value="RRM_dom"/>
</dbReference>
<dbReference type="CDD" id="cd00590">
    <property type="entry name" value="RRM_SF"/>
    <property type="match status" value="3"/>
</dbReference>
<gene>
    <name evidence="5" type="ORF">Pmar_PMAR001022</name>
</gene>
<keyword evidence="1 2" id="KW-0694">RNA-binding</keyword>
<feature type="domain" description="RRM" evidence="4">
    <location>
        <begin position="487"/>
        <end position="564"/>
    </location>
</feature>
<name>C5KTC0_PERM5</name>
<dbReference type="Gene3D" id="3.30.70.330">
    <property type="match status" value="3"/>
</dbReference>
<evidence type="ECO:0000313" key="5">
    <source>
        <dbReference type="EMBL" id="EER12225.1"/>
    </source>
</evidence>
<evidence type="ECO:0000256" key="2">
    <source>
        <dbReference type="PROSITE-ProRule" id="PRU00176"/>
    </source>
</evidence>
<dbReference type="PANTHER" id="PTHR48025:SF1">
    <property type="entry name" value="RRM DOMAIN-CONTAINING PROTEIN"/>
    <property type="match status" value="1"/>
</dbReference>
<dbReference type="SUPFAM" id="SSF54928">
    <property type="entry name" value="RNA-binding domain, RBD"/>
    <property type="match status" value="3"/>
</dbReference>
<dbReference type="InterPro" id="IPR050502">
    <property type="entry name" value="Euk_RNA-bind_prot"/>
</dbReference>
<dbReference type="GO" id="GO:0003729">
    <property type="term" value="F:mRNA binding"/>
    <property type="evidence" value="ECO:0007669"/>
    <property type="project" value="TreeGrafter"/>
</dbReference>
<feature type="compositionally biased region" description="Basic and acidic residues" evidence="3">
    <location>
        <begin position="1"/>
        <end position="10"/>
    </location>
</feature>
<dbReference type="InterPro" id="IPR035979">
    <property type="entry name" value="RBD_domain_sf"/>
</dbReference>
<dbReference type="EMBL" id="GG676168">
    <property type="protein sequence ID" value="EER12225.1"/>
    <property type="molecule type" value="Genomic_DNA"/>
</dbReference>
<keyword evidence="6" id="KW-1185">Reference proteome</keyword>
<feature type="compositionally biased region" description="Basic residues" evidence="3">
    <location>
        <begin position="220"/>
        <end position="229"/>
    </location>
</feature>
<dbReference type="Pfam" id="PF00076">
    <property type="entry name" value="RRM_1"/>
    <property type="match status" value="3"/>
</dbReference>
<feature type="compositionally biased region" description="Basic and acidic residues" evidence="3">
    <location>
        <begin position="22"/>
        <end position="45"/>
    </location>
</feature>
<feature type="compositionally biased region" description="Basic and acidic residues" evidence="3">
    <location>
        <begin position="90"/>
        <end position="129"/>
    </location>
</feature>
<accession>C5KTC0</accession>
<dbReference type="RefSeq" id="XP_002780430.1">
    <property type="nucleotide sequence ID" value="XM_002780384.1"/>
</dbReference>
<dbReference type="Proteomes" id="UP000007800">
    <property type="component" value="Unassembled WGS sequence"/>
</dbReference>
<feature type="domain" description="RRM" evidence="4">
    <location>
        <begin position="392"/>
        <end position="471"/>
    </location>
</feature>
<feature type="compositionally biased region" description="Basic residues" evidence="3">
    <location>
        <begin position="264"/>
        <end position="273"/>
    </location>
</feature>
<feature type="compositionally biased region" description="Basic and acidic residues" evidence="3">
    <location>
        <begin position="148"/>
        <end position="219"/>
    </location>
</feature>
<dbReference type="InterPro" id="IPR012677">
    <property type="entry name" value="Nucleotide-bd_a/b_plait_sf"/>
</dbReference>
<dbReference type="AlphaFoldDB" id="C5KTC0"/>
<dbReference type="SMART" id="SM00360">
    <property type="entry name" value="RRM"/>
    <property type="match status" value="3"/>
</dbReference>
<feature type="region of interest" description="Disordered" evidence="3">
    <location>
        <begin position="1"/>
        <end position="286"/>
    </location>
</feature>
<evidence type="ECO:0000259" key="4">
    <source>
        <dbReference type="PROSITE" id="PS50102"/>
    </source>
</evidence>
<dbReference type="PROSITE" id="PS50102">
    <property type="entry name" value="RRM"/>
    <property type="match status" value="3"/>
</dbReference>
<proteinExistence type="predicted"/>
<feature type="region of interest" description="Disordered" evidence="3">
    <location>
        <begin position="619"/>
        <end position="729"/>
    </location>
</feature>
<feature type="compositionally biased region" description="Gly residues" evidence="3">
    <location>
        <begin position="587"/>
        <end position="603"/>
    </location>
</feature>
<feature type="region of interest" description="Disordered" evidence="3">
    <location>
        <begin position="568"/>
        <end position="603"/>
    </location>
</feature>
<feature type="domain" description="RRM" evidence="4">
    <location>
        <begin position="291"/>
        <end position="372"/>
    </location>
</feature>
<sequence>MSPPRDRQSRDPSAVKLSSRTSKSDRDESSTTTIRIREDNDDHNGSTRRQGGGDSSRVGVTLTPVGTSSDNISTRDRKRRSSEPGSGSYEKYDDSNRRRTRSRRDADRGDGDGQSWYKKEGDGSVKREQQQQSDDDDKKPSGGIRASYEAHIDHRGSHNDTQRVEDGSRRGRGRRAEDRSRHSSSREDSRWYDAPDHRHAAESPRRARSRDNRQDEHNSAHAHRYHRSRGREDVNDDEGEEWYSSNNSRWGESKGRSSWDTRGRGKGSRRPPSHRGDSRDFEPRGKIEGSSTVWVGSLPNSITDDEFYDIMSRYGVVEGMKLVALKGFAYVKYTDEESADAAVKALNGEVLVDIAGDKPKHELKTKVDYVEDMGYLHHPYKPPLDKKPDVVHTLFVGNLPVEVTEQDIREFFERDSSISIEQVALRRGSYKQMCYAHVRFGGDGDAEKAVAEFAGDKIIGRNRVRLDWAQDKHMQVQNNEYLRGATPRIYIGNLHDGMSENAIRDALQQAFGTVVAIKLHRDRNGALAYGYITFEDNQTAERAVEEISNIRIANSSIRADFAKLLEPRRSLPGGTRPNAIGHQPQLLGGGYGQQQGDGGGGGVFDPLVTNMYAAAAGAAGAAGGGGQPPPPPPSEGDNAYAPLYKDDKPQRQGRRGGGGSTAVGSVRNPSIERDTNVTWTVPEEFMADDEQTYCSDSDYYYGTSYIDPTHGGQKRRTDDRSPKRRRQRH</sequence>
<organism evidence="6">
    <name type="scientific">Perkinsus marinus (strain ATCC 50983 / TXsc)</name>
    <dbReference type="NCBI Taxonomy" id="423536"/>
    <lineage>
        <taxon>Eukaryota</taxon>
        <taxon>Sar</taxon>
        <taxon>Alveolata</taxon>
        <taxon>Perkinsozoa</taxon>
        <taxon>Perkinsea</taxon>
        <taxon>Perkinsida</taxon>
        <taxon>Perkinsidae</taxon>
        <taxon>Perkinsus</taxon>
    </lineage>
</organism>
<dbReference type="InParanoid" id="C5KTC0"/>
<evidence type="ECO:0000256" key="1">
    <source>
        <dbReference type="ARBA" id="ARBA00022884"/>
    </source>
</evidence>
<evidence type="ECO:0000313" key="6">
    <source>
        <dbReference type="Proteomes" id="UP000007800"/>
    </source>
</evidence>
<dbReference type="GeneID" id="9061391"/>
<dbReference type="OrthoDB" id="439808at2759"/>